<gene>
    <name evidence="4" type="ORF">BT96DRAFT_736293</name>
</gene>
<proteinExistence type="predicted"/>
<dbReference type="PROSITE" id="PS50102">
    <property type="entry name" value="RRM"/>
    <property type="match status" value="2"/>
</dbReference>
<sequence length="203" mass="22544">LPYRVRWQDLKDLFRKAGTVLRADVSLGPDNRSRGYGTVLLATAEDAGRAMDMFNGYSWQTRVLEVRPDRLPPDFDNLNPNSAPFSTVPSPGIFASPQPSLLGVNEVDYTSLFGIDRPGSSSGSVGRNLFVGNLPFHCQWQDLKDLFRQAGTIVRADVALGQDGRSRGFGTVVFATEYDAERAVKMFNGYEYNGRVLKVHHDK</sequence>
<dbReference type="FunFam" id="3.30.70.330:FF:000145">
    <property type="entry name" value="Putative RNP domain-containing protein"/>
    <property type="match status" value="2"/>
</dbReference>
<evidence type="ECO:0000313" key="4">
    <source>
        <dbReference type="EMBL" id="KAE9407941.1"/>
    </source>
</evidence>
<dbReference type="OrthoDB" id="1049195at2759"/>
<dbReference type="InterPro" id="IPR012677">
    <property type="entry name" value="Nucleotide-bd_a/b_plait_sf"/>
</dbReference>
<evidence type="ECO:0000259" key="3">
    <source>
        <dbReference type="PROSITE" id="PS50102"/>
    </source>
</evidence>
<dbReference type="InterPro" id="IPR035979">
    <property type="entry name" value="RBD_domain_sf"/>
</dbReference>
<dbReference type="InterPro" id="IPR000504">
    <property type="entry name" value="RRM_dom"/>
</dbReference>
<dbReference type="EMBL" id="ML769393">
    <property type="protein sequence ID" value="KAE9407941.1"/>
    <property type="molecule type" value="Genomic_DNA"/>
</dbReference>
<reference evidence="4" key="1">
    <citation type="journal article" date="2019" name="Environ. Microbiol.">
        <title>Fungal ecological strategies reflected in gene transcription - a case study of two litter decomposers.</title>
        <authorList>
            <person name="Barbi F."/>
            <person name="Kohler A."/>
            <person name="Barry K."/>
            <person name="Baskaran P."/>
            <person name="Daum C."/>
            <person name="Fauchery L."/>
            <person name="Ihrmark K."/>
            <person name="Kuo A."/>
            <person name="LaButti K."/>
            <person name="Lipzen A."/>
            <person name="Morin E."/>
            <person name="Grigoriev I.V."/>
            <person name="Henrissat B."/>
            <person name="Lindahl B."/>
            <person name="Martin F."/>
        </authorList>
    </citation>
    <scope>NUCLEOTIDE SEQUENCE</scope>
    <source>
        <strain evidence="4">JB14</strain>
    </source>
</reference>
<dbReference type="PANTHER" id="PTHR23003:SF64">
    <property type="entry name" value="RRM DOMAIN-CONTAINING PROTEIN"/>
    <property type="match status" value="1"/>
</dbReference>
<dbReference type="InterPro" id="IPR050374">
    <property type="entry name" value="RRT5_SRSF_SR"/>
</dbReference>
<dbReference type="Pfam" id="PF00076">
    <property type="entry name" value="RRM_1"/>
    <property type="match status" value="2"/>
</dbReference>
<feature type="domain" description="RRM" evidence="3">
    <location>
        <begin position="127"/>
        <end position="203"/>
    </location>
</feature>
<keyword evidence="1 2" id="KW-0694">RNA-binding</keyword>
<name>A0A6A4IBE0_9AGAR</name>
<protein>
    <recommendedName>
        <fullName evidence="3">RRM domain-containing protein</fullName>
    </recommendedName>
</protein>
<dbReference type="GO" id="GO:0005634">
    <property type="term" value="C:nucleus"/>
    <property type="evidence" value="ECO:0007669"/>
    <property type="project" value="TreeGrafter"/>
</dbReference>
<feature type="non-terminal residue" evidence="4">
    <location>
        <position position="1"/>
    </location>
</feature>
<dbReference type="AlphaFoldDB" id="A0A6A4IBE0"/>
<dbReference type="SMART" id="SM00360">
    <property type="entry name" value="RRM"/>
    <property type="match status" value="2"/>
</dbReference>
<dbReference type="PANTHER" id="PTHR23003">
    <property type="entry name" value="RNA RECOGNITION MOTIF RRM DOMAIN CONTAINING PROTEIN"/>
    <property type="match status" value="1"/>
</dbReference>
<evidence type="ECO:0000256" key="1">
    <source>
        <dbReference type="ARBA" id="ARBA00022884"/>
    </source>
</evidence>
<dbReference type="GO" id="GO:1990904">
    <property type="term" value="C:ribonucleoprotein complex"/>
    <property type="evidence" value="ECO:0007669"/>
    <property type="project" value="TreeGrafter"/>
</dbReference>
<keyword evidence="5" id="KW-1185">Reference proteome</keyword>
<dbReference type="GO" id="GO:0005737">
    <property type="term" value="C:cytoplasm"/>
    <property type="evidence" value="ECO:0007669"/>
    <property type="project" value="TreeGrafter"/>
</dbReference>
<feature type="domain" description="RRM" evidence="3">
    <location>
        <begin position="1"/>
        <end position="71"/>
    </location>
</feature>
<dbReference type="SUPFAM" id="SSF54928">
    <property type="entry name" value="RNA-binding domain, RBD"/>
    <property type="match status" value="2"/>
</dbReference>
<dbReference type="GO" id="GO:0003729">
    <property type="term" value="F:mRNA binding"/>
    <property type="evidence" value="ECO:0007669"/>
    <property type="project" value="TreeGrafter"/>
</dbReference>
<organism evidence="4 5">
    <name type="scientific">Gymnopus androsaceus JB14</name>
    <dbReference type="NCBI Taxonomy" id="1447944"/>
    <lineage>
        <taxon>Eukaryota</taxon>
        <taxon>Fungi</taxon>
        <taxon>Dikarya</taxon>
        <taxon>Basidiomycota</taxon>
        <taxon>Agaricomycotina</taxon>
        <taxon>Agaricomycetes</taxon>
        <taxon>Agaricomycetidae</taxon>
        <taxon>Agaricales</taxon>
        <taxon>Marasmiineae</taxon>
        <taxon>Omphalotaceae</taxon>
        <taxon>Gymnopus</taxon>
    </lineage>
</organism>
<accession>A0A6A4IBE0</accession>
<evidence type="ECO:0000313" key="5">
    <source>
        <dbReference type="Proteomes" id="UP000799118"/>
    </source>
</evidence>
<dbReference type="Gene3D" id="3.30.70.330">
    <property type="match status" value="2"/>
</dbReference>
<evidence type="ECO:0000256" key="2">
    <source>
        <dbReference type="PROSITE-ProRule" id="PRU00176"/>
    </source>
</evidence>
<feature type="non-terminal residue" evidence="4">
    <location>
        <position position="203"/>
    </location>
</feature>
<dbReference type="Proteomes" id="UP000799118">
    <property type="component" value="Unassembled WGS sequence"/>
</dbReference>